<dbReference type="PROSITE" id="PS51257">
    <property type="entry name" value="PROKAR_LIPOPROTEIN"/>
    <property type="match status" value="1"/>
</dbReference>
<evidence type="ECO:0000313" key="7">
    <source>
        <dbReference type="Proteomes" id="UP000625735"/>
    </source>
</evidence>
<evidence type="ECO:0000313" key="6">
    <source>
        <dbReference type="EMBL" id="GGD23264.1"/>
    </source>
</evidence>
<reference evidence="6" key="2">
    <citation type="submission" date="2020-09" db="EMBL/GenBank/DDBJ databases">
        <authorList>
            <person name="Sun Q."/>
            <person name="Zhou Y."/>
        </authorList>
    </citation>
    <scope>NUCLEOTIDE SEQUENCE</scope>
    <source>
        <strain evidence="6">CGMCC 1.12506</strain>
    </source>
</reference>
<evidence type="ECO:0000256" key="3">
    <source>
        <dbReference type="ARBA" id="ARBA00023004"/>
    </source>
</evidence>
<dbReference type="Gene3D" id="1.10.760.10">
    <property type="entry name" value="Cytochrome c-like domain"/>
    <property type="match status" value="1"/>
</dbReference>
<evidence type="ECO:0000256" key="4">
    <source>
        <dbReference type="PROSITE-ProRule" id="PRU00433"/>
    </source>
</evidence>
<dbReference type="GO" id="GO:0020037">
    <property type="term" value="F:heme binding"/>
    <property type="evidence" value="ECO:0007669"/>
    <property type="project" value="InterPro"/>
</dbReference>
<dbReference type="EMBL" id="BMFG01000003">
    <property type="protein sequence ID" value="GGD23264.1"/>
    <property type="molecule type" value="Genomic_DNA"/>
</dbReference>
<dbReference type="RefSeq" id="WP_188361615.1">
    <property type="nucleotide sequence ID" value="NZ_BMFG01000003.1"/>
</dbReference>
<comment type="caution">
    <text evidence="6">The sequence shown here is derived from an EMBL/GenBank/DDBJ whole genome shotgun (WGS) entry which is preliminary data.</text>
</comment>
<dbReference type="InterPro" id="IPR009056">
    <property type="entry name" value="Cyt_c-like_dom"/>
</dbReference>
<keyword evidence="1 4" id="KW-0349">Heme</keyword>
<dbReference type="Pfam" id="PF00034">
    <property type="entry name" value="Cytochrom_C"/>
    <property type="match status" value="1"/>
</dbReference>
<dbReference type="GO" id="GO:0009055">
    <property type="term" value="F:electron transfer activity"/>
    <property type="evidence" value="ECO:0007669"/>
    <property type="project" value="InterPro"/>
</dbReference>
<proteinExistence type="predicted"/>
<organism evidence="6 7">
    <name type="scientific">Flavobacterium orientale</name>
    <dbReference type="NCBI Taxonomy" id="1756020"/>
    <lineage>
        <taxon>Bacteria</taxon>
        <taxon>Pseudomonadati</taxon>
        <taxon>Bacteroidota</taxon>
        <taxon>Flavobacteriia</taxon>
        <taxon>Flavobacteriales</taxon>
        <taxon>Flavobacteriaceae</taxon>
        <taxon>Flavobacterium</taxon>
    </lineage>
</organism>
<dbReference type="GO" id="GO:0046872">
    <property type="term" value="F:metal ion binding"/>
    <property type="evidence" value="ECO:0007669"/>
    <property type="project" value="UniProtKB-KW"/>
</dbReference>
<dbReference type="PROSITE" id="PS51007">
    <property type="entry name" value="CYTC"/>
    <property type="match status" value="1"/>
</dbReference>
<dbReference type="Proteomes" id="UP000625735">
    <property type="component" value="Unassembled WGS sequence"/>
</dbReference>
<feature type="domain" description="Cytochrome c" evidence="5">
    <location>
        <begin position="42"/>
        <end position="132"/>
    </location>
</feature>
<evidence type="ECO:0000259" key="5">
    <source>
        <dbReference type="PROSITE" id="PS51007"/>
    </source>
</evidence>
<evidence type="ECO:0000256" key="1">
    <source>
        <dbReference type="ARBA" id="ARBA00022617"/>
    </source>
</evidence>
<dbReference type="InterPro" id="IPR036909">
    <property type="entry name" value="Cyt_c-like_dom_sf"/>
</dbReference>
<keyword evidence="2 4" id="KW-0479">Metal-binding</keyword>
<evidence type="ECO:0000256" key="2">
    <source>
        <dbReference type="ARBA" id="ARBA00022723"/>
    </source>
</evidence>
<protein>
    <submittedName>
        <fullName evidence="6">Cytochrome c552</fullName>
    </submittedName>
</protein>
<gene>
    <name evidence="6" type="ORF">GCM10011343_11850</name>
</gene>
<accession>A0A916Y067</accession>
<reference evidence="6" key="1">
    <citation type="journal article" date="2014" name="Int. J. Syst. Evol. Microbiol.">
        <title>Complete genome sequence of Corynebacterium casei LMG S-19264T (=DSM 44701T), isolated from a smear-ripened cheese.</title>
        <authorList>
            <consortium name="US DOE Joint Genome Institute (JGI-PGF)"/>
            <person name="Walter F."/>
            <person name="Albersmeier A."/>
            <person name="Kalinowski J."/>
            <person name="Ruckert C."/>
        </authorList>
    </citation>
    <scope>NUCLEOTIDE SEQUENCE</scope>
    <source>
        <strain evidence="6">CGMCC 1.12506</strain>
    </source>
</reference>
<name>A0A916Y067_9FLAO</name>
<sequence>MRKLFFILIMVGFISCGDKKPEPFGKASDEVLKDATPIVVDEKLKLGEELFNGVGMCKSCHLPDKKVIGPSIVEIARIYKDKEANMVEFLKENADPIVDPSQYEVMKTNFAITKTMSDDELKAIEAYMYSFLK</sequence>
<keyword evidence="7" id="KW-1185">Reference proteome</keyword>
<dbReference type="AlphaFoldDB" id="A0A916Y067"/>
<keyword evidence="3 4" id="KW-0408">Iron</keyword>
<dbReference type="SUPFAM" id="SSF46626">
    <property type="entry name" value="Cytochrome c"/>
    <property type="match status" value="1"/>
</dbReference>